<evidence type="ECO:0000256" key="2">
    <source>
        <dbReference type="ARBA" id="ARBA00008361"/>
    </source>
</evidence>
<dbReference type="GO" id="GO:0032259">
    <property type="term" value="P:methylation"/>
    <property type="evidence" value="ECO:0007669"/>
    <property type="project" value="UniProtKB-KW"/>
</dbReference>
<name>A0A2G2WYQ8_CAPBA</name>
<dbReference type="PANTHER" id="PTHR10108">
    <property type="entry name" value="SAM-DEPENDENT METHYLTRANSFERASE"/>
    <property type="match status" value="1"/>
</dbReference>
<feature type="compositionally biased region" description="Low complexity" evidence="8">
    <location>
        <begin position="275"/>
        <end position="290"/>
    </location>
</feature>
<accession>A0A2G2WYQ8</accession>
<dbReference type="PANTHER" id="PTHR10108:SF1106">
    <property type="entry name" value="METHYLTRANSFERASE PMT26-RELATED"/>
    <property type="match status" value="1"/>
</dbReference>
<evidence type="ECO:0000256" key="5">
    <source>
        <dbReference type="ARBA" id="ARBA00023180"/>
    </source>
</evidence>
<evidence type="ECO:0000256" key="6">
    <source>
        <dbReference type="ARBA" id="ARBA00037847"/>
    </source>
</evidence>
<dbReference type="FunFam" id="3.40.50.150:FF:000148">
    <property type="entry name" value="Probable methyltransferase PMT25"/>
    <property type="match status" value="1"/>
</dbReference>
<feature type="coiled-coil region" evidence="7">
    <location>
        <begin position="64"/>
        <end position="91"/>
    </location>
</feature>
<feature type="compositionally biased region" description="Basic and acidic residues" evidence="8">
    <location>
        <begin position="313"/>
        <end position="348"/>
    </location>
</feature>
<evidence type="ECO:0000256" key="3">
    <source>
        <dbReference type="ARBA" id="ARBA00022603"/>
    </source>
</evidence>
<keyword evidence="9" id="KW-0732">Signal</keyword>
<evidence type="ECO:0000256" key="1">
    <source>
        <dbReference type="ARBA" id="ARBA00004606"/>
    </source>
</evidence>
<gene>
    <name evidence="11" type="ORF">CQW23_10109</name>
</gene>
<evidence type="ECO:0000259" key="10">
    <source>
        <dbReference type="PROSITE" id="PS50878"/>
    </source>
</evidence>
<dbReference type="GO" id="GO:0016020">
    <property type="term" value="C:membrane"/>
    <property type="evidence" value="ECO:0007669"/>
    <property type="project" value="UniProtKB-SubCell"/>
</dbReference>
<organism evidence="11 12">
    <name type="scientific">Capsicum baccatum</name>
    <name type="common">Peruvian pepper</name>
    <dbReference type="NCBI Taxonomy" id="33114"/>
    <lineage>
        <taxon>Eukaryota</taxon>
        <taxon>Viridiplantae</taxon>
        <taxon>Streptophyta</taxon>
        <taxon>Embryophyta</taxon>
        <taxon>Tracheophyta</taxon>
        <taxon>Spermatophyta</taxon>
        <taxon>Magnoliopsida</taxon>
        <taxon>eudicotyledons</taxon>
        <taxon>Gunneridae</taxon>
        <taxon>Pentapetalae</taxon>
        <taxon>asterids</taxon>
        <taxon>lamiids</taxon>
        <taxon>Solanales</taxon>
        <taxon>Solanaceae</taxon>
        <taxon>Solanoideae</taxon>
        <taxon>Capsiceae</taxon>
        <taxon>Capsicum</taxon>
    </lineage>
</organism>
<comment type="subcellular location">
    <subcellularLocation>
        <location evidence="6">Endomembrane system</location>
        <topology evidence="6">Single-pass membrane protein</topology>
    </subcellularLocation>
    <subcellularLocation>
        <location evidence="1">Membrane</location>
        <topology evidence="1">Single-pass type II membrane protein</topology>
    </subcellularLocation>
</comment>
<keyword evidence="4" id="KW-0735">Signal-anchor</keyword>
<dbReference type="InterPro" id="IPR043502">
    <property type="entry name" value="DNA/RNA_pol_sf"/>
</dbReference>
<keyword evidence="3 11" id="KW-0489">Methyltransferase</keyword>
<feature type="compositionally biased region" description="Basic and acidic residues" evidence="8">
    <location>
        <begin position="258"/>
        <end position="270"/>
    </location>
</feature>
<dbReference type="STRING" id="33114.A0A2G2WYQ8"/>
<keyword evidence="7" id="KW-0175">Coiled coil</keyword>
<evidence type="ECO:0000313" key="11">
    <source>
        <dbReference type="EMBL" id="PHT50362.1"/>
    </source>
</evidence>
<dbReference type="Gene3D" id="3.30.70.270">
    <property type="match status" value="1"/>
</dbReference>
<evidence type="ECO:0000256" key="8">
    <source>
        <dbReference type="SAM" id="MobiDB-lite"/>
    </source>
</evidence>
<dbReference type="InterPro" id="IPR043128">
    <property type="entry name" value="Rev_trsase/Diguanyl_cyclase"/>
</dbReference>
<feature type="compositionally biased region" description="Polar residues" evidence="8">
    <location>
        <begin position="364"/>
        <end position="377"/>
    </location>
</feature>
<dbReference type="GO" id="GO:0005768">
    <property type="term" value="C:endosome"/>
    <property type="evidence" value="ECO:0007669"/>
    <property type="project" value="TreeGrafter"/>
</dbReference>
<dbReference type="Pfam" id="PF00078">
    <property type="entry name" value="RVT_1"/>
    <property type="match status" value="1"/>
</dbReference>
<evidence type="ECO:0000256" key="4">
    <source>
        <dbReference type="ARBA" id="ARBA00022968"/>
    </source>
</evidence>
<dbReference type="AlphaFoldDB" id="A0A2G2WYQ8"/>
<dbReference type="GO" id="GO:0008168">
    <property type="term" value="F:methyltransferase activity"/>
    <property type="evidence" value="ECO:0007669"/>
    <property type="project" value="UniProtKB-KW"/>
</dbReference>
<dbReference type="InterPro" id="IPR029063">
    <property type="entry name" value="SAM-dependent_MTases_sf"/>
</dbReference>
<dbReference type="PROSITE" id="PS50878">
    <property type="entry name" value="RT_POL"/>
    <property type="match status" value="1"/>
</dbReference>
<dbReference type="Gene3D" id="3.40.50.150">
    <property type="entry name" value="Vaccinia Virus protein VP39"/>
    <property type="match status" value="1"/>
</dbReference>
<dbReference type="InterPro" id="IPR000477">
    <property type="entry name" value="RT_dom"/>
</dbReference>
<dbReference type="InterPro" id="IPR004159">
    <property type="entry name" value="Put_SAM_MeTrfase"/>
</dbReference>
<feature type="signal peptide" evidence="9">
    <location>
        <begin position="1"/>
        <end position="25"/>
    </location>
</feature>
<dbReference type="CDD" id="cd02440">
    <property type="entry name" value="AdoMet_MTases"/>
    <property type="match status" value="1"/>
</dbReference>
<dbReference type="SUPFAM" id="SSF53335">
    <property type="entry name" value="S-adenosyl-L-methionine-dependent methyltransferases"/>
    <property type="match status" value="2"/>
</dbReference>
<sequence>MRWNPGALLILNFGLSATRWNHVETLETNNCDLEAWCDEITYQDKAIQTDIIEDDALEKILKTLTTLSMKVDRMGNEIEKLKTNEVKLKSEATNQLTQQCVELCRSEDIKIPELKGEVGTLHKTYNVYQSTIAGLHSSTVEGQKRSTNMAGESYSHFGGRKSSDYCSKITVATFLGISFVGIWMLISSSFSIPFENSEIYSTLKVTKNRLGQYAGNSGDFLVNAKREEDDTFHVEKGFRRGRSLEEIAGENGLDSYQNEEREGESSRNEEENQENSESNSSNDESQSGDESSNRESEEADSREKDSTSSNGESDTRGEDSNPDASETKVEDENVDLKLETEKTKKGETENEIFPAGDQSEILKESTTQNGPWSTQAAESEKENESQGSSSSMDNKRGDKWKLCKTYAGPDYIPCLDNLEAIRKLPSTSHYEHRERHCPIEAPTCLVPLPSGYKQPIGWPRSREQIWYSNVPHAKLAKVKGHQNWVKVTGEYLTFPGGGTQFIHLFSFYADLLSMQTLPQISWGKQTRVILDVGCGVASFGGYLFERDVLAMSLAPKDEHEAQVQFALERGIPAISAVMGTKRLPFPGKVFDAVHCARCRVPWHIEGGKLLLELNRVLRPGGHFIWSATPVYRKDEENVGIWEAMSELTKSMCWEQLEINEDKLNEVGVAIFRKPTSNDCYQSRTQNDPPMCDDDDPDAAWNITLQSCMHKAPEDESTRGSRWPAKWPSRLDKLPYWLRSSQVGVYGKAAPEDFAADYDHWKSVVSKSYLNDLGINWSSVRNVMDMKAIYGGFAAAMKDLKVWVMNVVPIDSPDTLPIIYDRGLFGMYHDWCESFSTYPRSYDLLHADHLFSDIKKRCEIDSVFAEVDRILRPEGKLIVRDNAETILEIENMAKSVKWKVKMSYSKNGEGLLFVQKTFWRPKQEQIIKAMGPDEIPVNFWKSTGGADLEWLTRLFNSIFRTAKMPEAWRWSTMIPLYKNKGDIQRCNNYRGRSTTEAIYFVRRLVEHFWERKKDLHMVFIDLEKAYNRVPKEILWRCLEVRGVLVAYTRSIQDMYDGTETRVRTVGGDSEQFTILMGLHQGSTLSPFLFSLVMDVLTRRIQGEVPWCMLFADDVVLIDETWEEINDKLEIRRQTLESKNFQLSRIKTEYLECKFSDVLQEDDVVVKLDS</sequence>
<reference evidence="12" key="2">
    <citation type="journal article" date="2017" name="J. Anim. Genet.">
        <title>Multiple reference genome sequences of hot pepper reveal the massive evolution of plant disease resistance genes by retroduplication.</title>
        <authorList>
            <person name="Kim S."/>
            <person name="Park J."/>
            <person name="Yeom S.-I."/>
            <person name="Kim Y.-M."/>
            <person name="Seo E."/>
            <person name="Kim K.-T."/>
            <person name="Kim M.-S."/>
            <person name="Lee J.M."/>
            <person name="Cheong K."/>
            <person name="Shin H.-S."/>
            <person name="Kim S.-B."/>
            <person name="Han K."/>
            <person name="Lee J."/>
            <person name="Park M."/>
            <person name="Lee H.-A."/>
            <person name="Lee H.-Y."/>
            <person name="Lee Y."/>
            <person name="Oh S."/>
            <person name="Lee J.H."/>
            <person name="Choi E."/>
            <person name="Choi E."/>
            <person name="Lee S.E."/>
            <person name="Jeon J."/>
            <person name="Kim H."/>
            <person name="Choi G."/>
            <person name="Song H."/>
            <person name="Lee J."/>
            <person name="Lee S.-C."/>
            <person name="Kwon J.-K."/>
            <person name="Lee H.-Y."/>
            <person name="Koo N."/>
            <person name="Hong Y."/>
            <person name="Kim R.W."/>
            <person name="Kang W.-H."/>
            <person name="Huh J.H."/>
            <person name="Kang B.-C."/>
            <person name="Yang T.-J."/>
            <person name="Lee Y.-H."/>
            <person name="Bennetzen J.L."/>
            <person name="Choi D."/>
        </authorList>
    </citation>
    <scope>NUCLEOTIDE SEQUENCE [LARGE SCALE GENOMIC DNA]</scope>
    <source>
        <strain evidence="12">cv. PBC81</strain>
    </source>
</reference>
<protein>
    <submittedName>
        <fullName evidence="11">Methyltransferase PMT26</fullName>
    </submittedName>
</protein>
<evidence type="ECO:0000256" key="7">
    <source>
        <dbReference type="SAM" id="Coils"/>
    </source>
</evidence>
<keyword evidence="3 11" id="KW-0808">Transferase</keyword>
<keyword evidence="5" id="KW-0325">Glycoprotein</keyword>
<reference evidence="11 12" key="1">
    <citation type="journal article" date="2017" name="Genome Biol.">
        <title>New reference genome sequences of hot pepper reveal the massive evolution of plant disease-resistance genes by retroduplication.</title>
        <authorList>
            <person name="Kim S."/>
            <person name="Park J."/>
            <person name="Yeom S.I."/>
            <person name="Kim Y.M."/>
            <person name="Seo E."/>
            <person name="Kim K.T."/>
            <person name="Kim M.S."/>
            <person name="Lee J.M."/>
            <person name="Cheong K."/>
            <person name="Shin H.S."/>
            <person name="Kim S.B."/>
            <person name="Han K."/>
            <person name="Lee J."/>
            <person name="Park M."/>
            <person name="Lee H.A."/>
            <person name="Lee H.Y."/>
            <person name="Lee Y."/>
            <person name="Oh S."/>
            <person name="Lee J.H."/>
            <person name="Choi E."/>
            <person name="Choi E."/>
            <person name="Lee S.E."/>
            <person name="Jeon J."/>
            <person name="Kim H."/>
            <person name="Choi G."/>
            <person name="Song H."/>
            <person name="Lee J."/>
            <person name="Lee S.C."/>
            <person name="Kwon J.K."/>
            <person name="Lee H.Y."/>
            <person name="Koo N."/>
            <person name="Hong Y."/>
            <person name="Kim R.W."/>
            <person name="Kang W.H."/>
            <person name="Huh J.H."/>
            <person name="Kang B.C."/>
            <person name="Yang T.J."/>
            <person name="Lee Y.H."/>
            <person name="Bennetzen J.L."/>
            <person name="Choi D."/>
        </authorList>
    </citation>
    <scope>NUCLEOTIDE SEQUENCE [LARGE SCALE GENOMIC DNA]</scope>
    <source>
        <strain evidence="12">cv. PBC81</strain>
    </source>
</reference>
<feature type="compositionally biased region" description="Basic and acidic residues" evidence="8">
    <location>
        <begin position="291"/>
        <end position="306"/>
    </location>
</feature>
<dbReference type="GO" id="GO:0005802">
    <property type="term" value="C:trans-Golgi network"/>
    <property type="evidence" value="ECO:0007669"/>
    <property type="project" value="TreeGrafter"/>
</dbReference>
<keyword evidence="12" id="KW-1185">Reference proteome</keyword>
<evidence type="ECO:0000313" key="12">
    <source>
        <dbReference type="Proteomes" id="UP000224567"/>
    </source>
</evidence>
<dbReference type="Proteomes" id="UP000224567">
    <property type="component" value="Unassembled WGS sequence"/>
</dbReference>
<proteinExistence type="inferred from homology"/>
<comment type="caution">
    <text evidence="11">The sequence shown here is derived from an EMBL/GenBank/DDBJ whole genome shotgun (WGS) entry which is preliminary data.</text>
</comment>
<keyword evidence="4" id="KW-0812">Transmembrane</keyword>
<comment type="similarity">
    <text evidence="2">Belongs to the methyltransferase superfamily.</text>
</comment>
<dbReference type="Pfam" id="PF03141">
    <property type="entry name" value="Methyltransf_29"/>
    <property type="match status" value="1"/>
</dbReference>
<feature type="region of interest" description="Disordered" evidence="8">
    <location>
        <begin position="243"/>
        <end position="396"/>
    </location>
</feature>
<dbReference type="OrthoDB" id="2013972at2759"/>
<evidence type="ECO:0000256" key="9">
    <source>
        <dbReference type="SAM" id="SignalP"/>
    </source>
</evidence>
<feature type="chain" id="PRO_5013713518" evidence="9">
    <location>
        <begin position="26"/>
        <end position="1168"/>
    </location>
</feature>
<dbReference type="SUPFAM" id="SSF56672">
    <property type="entry name" value="DNA/RNA polymerases"/>
    <property type="match status" value="1"/>
</dbReference>
<dbReference type="EMBL" id="MLFT02000004">
    <property type="protein sequence ID" value="PHT50362.1"/>
    <property type="molecule type" value="Genomic_DNA"/>
</dbReference>
<feature type="domain" description="Reverse transcriptase" evidence="10">
    <location>
        <begin position="956"/>
        <end position="1168"/>
    </location>
</feature>